<evidence type="ECO:0000313" key="1">
    <source>
        <dbReference type="EMBL" id="SNZ00153.1"/>
    </source>
</evidence>
<dbReference type="OrthoDB" id="1433018at2"/>
<dbReference type="AlphaFoldDB" id="A0A285MTY1"/>
<proteinExistence type="predicted"/>
<dbReference type="Pfam" id="PF02566">
    <property type="entry name" value="OsmC"/>
    <property type="match status" value="1"/>
</dbReference>
<dbReference type="Gene3D" id="3.30.300.20">
    <property type="match status" value="1"/>
</dbReference>
<evidence type="ECO:0000313" key="2">
    <source>
        <dbReference type="Proteomes" id="UP000219048"/>
    </source>
</evidence>
<dbReference type="InterPro" id="IPR052924">
    <property type="entry name" value="OsmC/Ohr_hydroprdx_reductase"/>
</dbReference>
<dbReference type="PANTHER" id="PTHR35368:SF1">
    <property type="entry name" value="HYDROPEROXIDE REDUCTASE"/>
    <property type="match status" value="1"/>
</dbReference>
<dbReference type="InterPro" id="IPR003718">
    <property type="entry name" value="OsmC/Ohr_fam"/>
</dbReference>
<dbReference type="PANTHER" id="PTHR35368">
    <property type="entry name" value="HYDROPEROXIDE REDUCTASE"/>
    <property type="match status" value="1"/>
</dbReference>
<dbReference type="SUPFAM" id="SSF82784">
    <property type="entry name" value="OsmC-like"/>
    <property type="match status" value="1"/>
</dbReference>
<dbReference type="InterPro" id="IPR015946">
    <property type="entry name" value="KH_dom-like_a/b"/>
</dbReference>
<gene>
    <name evidence="1" type="ORF">SAMN06265377_1972</name>
</gene>
<keyword evidence="2" id="KW-1185">Reference proteome</keyword>
<sequence>MMKTVSTTLNGFDLEAIENTVTALKGNPKIAEFKFKATNKWESGPRNTSQIQGFYGACQEDRTRESPFVCSTDMPTVLNGTDVAPSPPEFLLHTLASCITTSMMLLASANGIGVDEVTVKVEGDLNLNGFLGLDSCILKEYEQIKVSIDVGGDLSFVERMKLLELAKKSPIYNTILNPVPVKIALSA</sequence>
<reference evidence="2" key="1">
    <citation type="submission" date="2017-09" db="EMBL/GenBank/DDBJ databases">
        <authorList>
            <person name="Varghese N."/>
            <person name="Submissions S."/>
        </authorList>
    </citation>
    <scope>NUCLEOTIDE SEQUENCE [LARGE SCALE GENOMIC DNA]</scope>
    <source>
        <strain evidence="2">DSM 25885</strain>
    </source>
</reference>
<protein>
    <submittedName>
        <fullName evidence="1">Uncharacterized OsmC-related protein</fullName>
    </submittedName>
</protein>
<name>A0A285MTY1_9FLAO</name>
<dbReference type="EMBL" id="OBEH01000002">
    <property type="protein sequence ID" value="SNZ00153.1"/>
    <property type="molecule type" value="Genomic_DNA"/>
</dbReference>
<accession>A0A285MTY1</accession>
<dbReference type="Proteomes" id="UP000219048">
    <property type="component" value="Unassembled WGS sequence"/>
</dbReference>
<dbReference type="InterPro" id="IPR036102">
    <property type="entry name" value="OsmC/Ohrsf"/>
</dbReference>
<organism evidence="1 2">
    <name type="scientific">Flagellimonas pacifica</name>
    <dbReference type="NCBI Taxonomy" id="1247520"/>
    <lineage>
        <taxon>Bacteria</taxon>
        <taxon>Pseudomonadati</taxon>
        <taxon>Bacteroidota</taxon>
        <taxon>Flavobacteriia</taxon>
        <taxon>Flavobacteriales</taxon>
        <taxon>Flavobacteriaceae</taxon>
        <taxon>Flagellimonas</taxon>
    </lineage>
</organism>